<dbReference type="InterPro" id="IPR036869">
    <property type="entry name" value="J_dom_sf"/>
</dbReference>
<keyword evidence="2" id="KW-1185">Reference proteome</keyword>
<comment type="caution">
    <text evidence="1">The sequence shown here is derived from an EMBL/GenBank/DDBJ whole genome shotgun (WGS) entry which is preliminary data.</text>
</comment>
<dbReference type="EMBL" id="JAGFBR010000016">
    <property type="protein sequence ID" value="KAH0452966.1"/>
    <property type="molecule type" value="Genomic_DNA"/>
</dbReference>
<dbReference type="AlphaFoldDB" id="A0AAV7G965"/>
<dbReference type="Proteomes" id="UP000775213">
    <property type="component" value="Unassembled WGS sequence"/>
</dbReference>
<dbReference type="SUPFAM" id="SSF46565">
    <property type="entry name" value="Chaperone J-domain"/>
    <property type="match status" value="1"/>
</dbReference>
<organism evidence="1 2">
    <name type="scientific">Dendrobium chrysotoxum</name>
    <name type="common">Orchid</name>
    <dbReference type="NCBI Taxonomy" id="161865"/>
    <lineage>
        <taxon>Eukaryota</taxon>
        <taxon>Viridiplantae</taxon>
        <taxon>Streptophyta</taxon>
        <taxon>Embryophyta</taxon>
        <taxon>Tracheophyta</taxon>
        <taxon>Spermatophyta</taxon>
        <taxon>Magnoliopsida</taxon>
        <taxon>Liliopsida</taxon>
        <taxon>Asparagales</taxon>
        <taxon>Orchidaceae</taxon>
        <taxon>Epidendroideae</taxon>
        <taxon>Malaxideae</taxon>
        <taxon>Dendrobiinae</taxon>
        <taxon>Dendrobium</taxon>
    </lineage>
</organism>
<sequence length="151" mass="16841">MDPAGGCGGLEARRLLEIAQKLLDACWKQVLRERAFESNSVFYGVGLILAFVDVLLAIERPMNSELDCYVILQLPHSSSGQSDDSITVKRRYRRLALLLSPSRINAPLTNYVFRFVVDACQRSPLSSCHAIPIGLLPQDGHFLAPNQRLRC</sequence>
<accession>A0AAV7G965</accession>
<dbReference type="InterPro" id="IPR053052">
    <property type="entry name" value="Imprinting_Balance_Reg"/>
</dbReference>
<evidence type="ECO:0000313" key="2">
    <source>
        <dbReference type="Proteomes" id="UP000775213"/>
    </source>
</evidence>
<dbReference type="PANTHER" id="PTHR45496">
    <property type="entry name" value="CHAPERONE DNAJ-DOMAIN SUPERFAMILY PROTEIN"/>
    <property type="match status" value="1"/>
</dbReference>
<dbReference type="PANTHER" id="PTHR45496:SF2">
    <property type="entry name" value="OS10G0378450 PROTEIN"/>
    <property type="match status" value="1"/>
</dbReference>
<reference evidence="1 2" key="1">
    <citation type="journal article" date="2021" name="Hortic Res">
        <title>Chromosome-scale assembly of the Dendrobium chrysotoxum genome enhances the understanding of orchid evolution.</title>
        <authorList>
            <person name="Zhang Y."/>
            <person name="Zhang G.Q."/>
            <person name="Zhang D."/>
            <person name="Liu X.D."/>
            <person name="Xu X.Y."/>
            <person name="Sun W.H."/>
            <person name="Yu X."/>
            <person name="Zhu X."/>
            <person name="Wang Z.W."/>
            <person name="Zhao X."/>
            <person name="Zhong W.Y."/>
            <person name="Chen H."/>
            <person name="Yin W.L."/>
            <person name="Huang T."/>
            <person name="Niu S.C."/>
            <person name="Liu Z.J."/>
        </authorList>
    </citation>
    <scope>NUCLEOTIDE SEQUENCE [LARGE SCALE GENOMIC DNA]</scope>
    <source>
        <strain evidence="1">Lindl</strain>
    </source>
</reference>
<evidence type="ECO:0000313" key="1">
    <source>
        <dbReference type="EMBL" id="KAH0452966.1"/>
    </source>
</evidence>
<protein>
    <submittedName>
        <fullName evidence="1">Uncharacterized protein</fullName>
    </submittedName>
</protein>
<name>A0AAV7G965_DENCH</name>
<gene>
    <name evidence="1" type="ORF">IEQ34_017290</name>
</gene>
<proteinExistence type="predicted"/>